<evidence type="ECO:0000313" key="3">
    <source>
        <dbReference type="Proteomes" id="UP001204015"/>
    </source>
</evidence>
<feature type="domain" description="Transglycosylase SLT" evidence="1">
    <location>
        <begin position="19"/>
        <end position="110"/>
    </location>
</feature>
<name>A0ABT1C0H2_9BACT</name>
<evidence type="ECO:0000259" key="1">
    <source>
        <dbReference type="Pfam" id="PF01464"/>
    </source>
</evidence>
<dbReference type="RefSeq" id="WP_252761969.1">
    <property type="nucleotide sequence ID" value="NZ_JAMXLY010000092.1"/>
</dbReference>
<dbReference type="Proteomes" id="UP001204015">
    <property type="component" value="Unassembled WGS sequence"/>
</dbReference>
<dbReference type="InterPro" id="IPR023346">
    <property type="entry name" value="Lysozyme-like_dom_sf"/>
</dbReference>
<sequence length="129" mass="14796">MGIDTVGDDIPDSVAKFNWTPIINGIIQVESKGNPKAVSGLSVGVMQITPVLVSDCNRILRRRKCRKRFSLRDRWSVSKSKEMFLIFQSFYNPLNDLERAIRSWNGGVHYSIKRTQRYFEKVMAAMKAL</sequence>
<protein>
    <submittedName>
        <fullName evidence="2">Lytic transglycosylase domain-containing protein</fullName>
    </submittedName>
</protein>
<keyword evidence="3" id="KW-1185">Reference proteome</keyword>
<organism evidence="2 3">
    <name type="scientific">Segatella cerevisiae</name>
    <dbReference type="NCBI Taxonomy" id="2053716"/>
    <lineage>
        <taxon>Bacteria</taxon>
        <taxon>Pseudomonadati</taxon>
        <taxon>Bacteroidota</taxon>
        <taxon>Bacteroidia</taxon>
        <taxon>Bacteroidales</taxon>
        <taxon>Prevotellaceae</taxon>
        <taxon>Segatella</taxon>
    </lineage>
</organism>
<dbReference type="InterPro" id="IPR008258">
    <property type="entry name" value="Transglycosylase_SLT_dom_1"/>
</dbReference>
<reference evidence="2 3" key="1">
    <citation type="submission" date="2022-06" db="EMBL/GenBank/DDBJ databases">
        <title>A taxonomic note on the genus Prevotella: Description of four novel genera and emended description of the genera Hallella and Xylanibacter.</title>
        <authorList>
            <person name="Hitch T.C.A."/>
        </authorList>
    </citation>
    <scope>NUCLEOTIDE SEQUENCE [LARGE SCALE GENOMIC DNA]</scope>
    <source>
        <strain evidence="2 3">DSM 100619</strain>
    </source>
</reference>
<gene>
    <name evidence="2" type="ORF">NG821_12380</name>
</gene>
<dbReference type="Pfam" id="PF01464">
    <property type="entry name" value="SLT"/>
    <property type="match status" value="1"/>
</dbReference>
<dbReference type="EMBL" id="JAMXLY010000092">
    <property type="protein sequence ID" value="MCO6026620.1"/>
    <property type="molecule type" value="Genomic_DNA"/>
</dbReference>
<comment type="caution">
    <text evidence="2">The sequence shown here is derived from an EMBL/GenBank/DDBJ whole genome shotgun (WGS) entry which is preliminary data.</text>
</comment>
<dbReference type="Gene3D" id="1.10.530.10">
    <property type="match status" value="1"/>
</dbReference>
<accession>A0ABT1C0H2</accession>
<proteinExistence type="predicted"/>
<dbReference type="SUPFAM" id="SSF53955">
    <property type="entry name" value="Lysozyme-like"/>
    <property type="match status" value="1"/>
</dbReference>
<dbReference type="CDD" id="cd00254">
    <property type="entry name" value="LT-like"/>
    <property type="match status" value="1"/>
</dbReference>
<evidence type="ECO:0000313" key="2">
    <source>
        <dbReference type="EMBL" id="MCO6026620.1"/>
    </source>
</evidence>